<dbReference type="PANTHER" id="PTHR33495">
    <property type="entry name" value="ANTI-SIGMA FACTOR ANTAGONIST TM_1081-RELATED-RELATED"/>
    <property type="match status" value="1"/>
</dbReference>
<evidence type="ECO:0000256" key="2">
    <source>
        <dbReference type="RuleBase" id="RU003749"/>
    </source>
</evidence>
<dbReference type="InterPro" id="IPR003658">
    <property type="entry name" value="Anti-sigma_ant"/>
</dbReference>
<accession>A0ABS2V2W2</accession>
<organism evidence="5 6">
    <name type="scientific">Streptomyces zhihengii</name>
    <dbReference type="NCBI Taxonomy" id="1818004"/>
    <lineage>
        <taxon>Bacteria</taxon>
        <taxon>Bacillati</taxon>
        <taxon>Actinomycetota</taxon>
        <taxon>Actinomycetes</taxon>
        <taxon>Kitasatosporales</taxon>
        <taxon>Streptomycetaceae</taxon>
        <taxon>Streptomyces</taxon>
    </lineage>
</organism>
<dbReference type="EMBL" id="JAFEJA010000002">
    <property type="protein sequence ID" value="MBM9623799.1"/>
    <property type="molecule type" value="Genomic_DNA"/>
</dbReference>
<dbReference type="InterPro" id="IPR002645">
    <property type="entry name" value="STAS_dom"/>
</dbReference>
<feature type="region of interest" description="Disordered" evidence="3">
    <location>
        <begin position="113"/>
        <end position="133"/>
    </location>
</feature>
<keyword evidence="6" id="KW-1185">Reference proteome</keyword>
<dbReference type="Pfam" id="PF01740">
    <property type="entry name" value="STAS"/>
    <property type="match status" value="1"/>
</dbReference>
<gene>
    <name evidence="5" type="ORF">JE024_34990</name>
</gene>
<dbReference type="SUPFAM" id="SSF52091">
    <property type="entry name" value="SpoIIaa-like"/>
    <property type="match status" value="1"/>
</dbReference>
<dbReference type="Gene3D" id="3.30.750.24">
    <property type="entry name" value="STAS domain"/>
    <property type="match status" value="1"/>
</dbReference>
<sequence>MFSVQVTQQARGAVFALRGELDFDSMVQLYEAGDEELARGPEAGPVVADCERLTFCDSSGIGGLLRLFQQLAAQRRALRLAALPPSVARQFSVTGLDQVFPVYTDADQALAAGTGRHGTASTATAQPTDGRNA</sequence>
<proteinExistence type="inferred from homology"/>
<reference evidence="5 6" key="1">
    <citation type="journal article" date="2016" name="Arch. Microbiol.">
        <title>Streptomyces zhihengii sp. nov., isolated from rhizospheric soil of Psammosilene tunicoides.</title>
        <authorList>
            <person name="Huang M.J."/>
            <person name="Fei J.J."/>
            <person name="Salam N."/>
            <person name="Kim C.J."/>
            <person name="Hozzein W.N."/>
            <person name="Xiao M."/>
            <person name="Huang H.Q."/>
            <person name="Li W.J."/>
        </authorList>
    </citation>
    <scope>NUCLEOTIDE SEQUENCE [LARGE SCALE GENOMIC DNA]</scope>
    <source>
        <strain evidence="5 6">YIM T102</strain>
    </source>
</reference>
<evidence type="ECO:0000256" key="3">
    <source>
        <dbReference type="SAM" id="MobiDB-lite"/>
    </source>
</evidence>
<evidence type="ECO:0000313" key="5">
    <source>
        <dbReference type="EMBL" id="MBM9623799.1"/>
    </source>
</evidence>
<protein>
    <recommendedName>
        <fullName evidence="2">Anti-sigma factor antagonist</fullName>
    </recommendedName>
</protein>
<comment type="similarity">
    <text evidence="1 2">Belongs to the anti-sigma-factor antagonist family.</text>
</comment>
<name>A0ABS2V2W2_9ACTN</name>
<dbReference type="NCBIfam" id="TIGR00377">
    <property type="entry name" value="ant_ant_sig"/>
    <property type="match status" value="1"/>
</dbReference>
<dbReference type="InterPro" id="IPR036513">
    <property type="entry name" value="STAS_dom_sf"/>
</dbReference>
<dbReference type="PROSITE" id="PS50801">
    <property type="entry name" value="STAS"/>
    <property type="match status" value="1"/>
</dbReference>
<feature type="compositionally biased region" description="Polar residues" evidence="3">
    <location>
        <begin position="119"/>
        <end position="133"/>
    </location>
</feature>
<dbReference type="CDD" id="cd07043">
    <property type="entry name" value="STAS_anti-anti-sigma_factors"/>
    <property type="match status" value="1"/>
</dbReference>
<feature type="domain" description="STAS" evidence="4">
    <location>
        <begin position="2"/>
        <end position="113"/>
    </location>
</feature>
<evidence type="ECO:0000256" key="1">
    <source>
        <dbReference type="ARBA" id="ARBA00009013"/>
    </source>
</evidence>
<dbReference type="RefSeq" id="WP_205377882.1">
    <property type="nucleotide sequence ID" value="NZ_JAFEJA010000002.1"/>
</dbReference>
<evidence type="ECO:0000313" key="6">
    <source>
        <dbReference type="Proteomes" id="UP000664109"/>
    </source>
</evidence>
<dbReference type="Proteomes" id="UP000664109">
    <property type="component" value="Unassembled WGS sequence"/>
</dbReference>
<comment type="caution">
    <text evidence="5">The sequence shown here is derived from an EMBL/GenBank/DDBJ whole genome shotgun (WGS) entry which is preliminary data.</text>
</comment>
<dbReference type="PANTHER" id="PTHR33495:SF2">
    <property type="entry name" value="ANTI-SIGMA FACTOR ANTAGONIST TM_1081-RELATED"/>
    <property type="match status" value="1"/>
</dbReference>
<evidence type="ECO:0000259" key="4">
    <source>
        <dbReference type="PROSITE" id="PS50801"/>
    </source>
</evidence>